<dbReference type="InterPro" id="IPR036291">
    <property type="entry name" value="NAD(P)-bd_dom_sf"/>
</dbReference>
<dbReference type="InterPro" id="IPR011051">
    <property type="entry name" value="RmlC_Cupin_sf"/>
</dbReference>
<dbReference type="PANTHER" id="PTHR10491">
    <property type="entry name" value="DTDP-4-DEHYDRORHAMNOSE REDUCTASE"/>
    <property type="match status" value="1"/>
</dbReference>
<dbReference type="Gene3D" id="3.90.25.10">
    <property type="entry name" value="UDP-galactose 4-epimerase, domain 1"/>
    <property type="match status" value="1"/>
</dbReference>
<dbReference type="InterPro" id="IPR014710">
    <property type="entry name" value="RmlC-like_jellyroll"/>
</dbReference>
<dbReference type="RefSeq" id="WP_268786244.1">
    <property type="nucleotide sequence ID" value="NZ_JAPQYE010000005.1"/>
</dbReference>
<organism evidence="5 6">
    <name type="scientific">Mycolicibacterium iranicum</name>
    <name type="common">Mycobacterium iranicum</name>
    <dbReference type="NCBI Taxonomy" id="912594"/>
    <lineage>
        <taxon>Bacteria</taxon>
        <taxon>Bacillati</taxon>
        <taxon>Actinomycetota</taxon>
        <taxon>Actinomycetes</taxon>
        <taxon>Mycobacteriales</taxon>
        <taxon>Mycobacteriaceae</taxon>
        <taxon>Mycolicibacterium</taxon>
    </lineage>
</organism>
<comment type="function">
    <text evidence="3">Catalyzes the reduction of dTDP-6-deoxy-L-lyxo-4-hexulose to yield dTDP-L-rhamnose.</text>
</comment>
<gene>
    <name evidence="5" type="ORF">OY187_13100</name>
</gene>
<evidence type="ECO:0000313" key="5">
    <source>
        <dbReference type="EMBL" id="MCZ0728987.1"/>
    </source>
</evidence>
<feature type="domain" description="RmlD-like substrate binding" evidence="4">
    <location>
        <begin position="188"/>
        <end position="457"/>
    </location>
</feature>
<evidence type="ECO:0000256" key="1">
    <source>
        <dbReference type="ARBA" id="ARBA00010154"/>
    </source>
</evidence>
<dbReference type="InterPro" id="IPR000888">
    <property type="entry name" value="RmlC-like"/>
</dbReference>
<evidence type="ECO:0000313" key="6">
    <source>
        <dbReference type="Proteomes" id="UP001084650"/>
    </source>
</evidence>
<dbReference type="EC" id="1.1.1.133" evidence="3"/>
<name>A0ABT4HH41_MYCIR</name>
<comment type="similarity">
    <text evidence="2 3">Belongs to the dTDP-4-dehydrorhamnose reductase family.</text>
</comment>
<evidence type="ECO:0000256" key="3">
    <source>
        <dbReference type="RuleBase" id="RU364082"/>
    </source>
</evidence>
<dbReference type="Gene3D" id="2.60.120.10">
    <property type="entry name" value="Jelly Rolls"/>
    <property type="match status" value="1"/>
</dbReference>
<evidence type="ECO:0000259" key="4">
    <source>
        <dbReference type="Pfam" id="PF04321"/>
    </source>
</evidence>
<dbReference type="Gene3D" id="3.40.50.720">
    <property type="entry name" value="NAD(P)-binding Rossmann-like Domain"/>
    <property type="match status" value="1"/>
</dbReference>
<dbReference type="Pfam" id="PF00908">
    <property type="entry name" value="dTDP_sugar_isom"/>
    <property type="match status" value="1"/>
</dbReference>
<dbReference type="Pfam" id="PF04321">
    <property type="entry name" value="RmlD_sub_bind"/>
    <property type="match status" value="1"/>
</dbReference>
<comment type="similarity">
    <text evidence="1">Belongs to the dTDP-4-dehydrorhamnose 3,5-epimerase family.</text>
</comment>
<keyword evidence="3" id="KW-0560">Oxidoreductase</keyword>
<dbReference type="SUPFAM" id="SSF51735">
    <property type="entry name" value="NAD(P)-binding Rossmann-fold domains"/>
    <property type="match status" value="1"/>
</dbReference>
<comment type="caution">
    <text evidence="5">The sequence shown here is derived from an EMBL/GenBank/DDBJ whole genome shotgun (WGS) entry which is preliminary data.</text>
</comment>
<dbReference type="InterPro" id="IPR029903">
    <property type="entry name" value="RmlD-like-bd"/>
</dbReference>
<proteinExistence type="inferred from homology"/>
<keyword evidence="6" id="KW-1185">Reference proteome</keyword>
<dbReference type="Proteomes" id="UP001084650">
    <property type="component" value="Unassembled WGS sequence"/>
</dbReference>
<accession>A0ABT4HH41</accession>
<protein>
    <recommendedName>
        <fullName evidence="3">dTDP-4-dehydrorhamnose reductase</fullName>
        <ecNumber evidence="3">1.1.1.133</ecNumber>
    </recommendedName>
</protein>
<keyword evidence="3" id="KW-0521">NADP</keyword>
<sequence length="476" mass="51523">MTVYGKPLSANTTPIPGLLVWDLPVHGDNRGWFKENWQREKMVAAGLPDFRPVQNNVSFNDSVGTTRGIHAEPWDKFVSVAGGRIFGAWVDLRAGQSFGTVVTAELDPSRAVFVPRGVGNAFQTLEPNTSYTYLVNDHWRADALYTSVNLADGSLGIHWPIPLDRAELSAKDRAHPKLHDVKPILPRKTLILGAGGQLGRALRDTWKDSATVEFADRSQIDLAATDLTTVRQWSDYGVIVNAAAYTAVDAAETKEGRTAAWATNVAGISALAEVAAMHDLTLVHVSSDYVFDGTGERPYRESDPISPLGVYGQTKAAGDQIVATVPNHYIVRTSWVIGDGKNFVSTMLSLARRGINPSVVTDQYGRLTFASELARSIRHLIDTGAPRGTYNVSGTGPVMSWSDVARHVFTLGGYDAERVVGVTTDDYFASAVAPVAPRPRNSVLDLTRIQDTGFAPNDALKMLESYVKAGDAASAR</sequence>
<dbReference type="PANTHER" id="PTHR10491:SF4">
    <property type="entry name" value="METHIONINE ADENOSYLTRANSFERASE 2 SUBUNIT BETA"/>
    <property type="match status" value="1"/>
</dbReference>
<dbReference type="InterPro" id="IPR005913">
    <property type="entry name" value="dTDP_dehydrorham_reduct"/>
</dbReference>
<comment type="pathway">
    <text evidence="3">Carbohydrate biosynthesis; dTDP-L-rhamnose biosynthesis.</text>
</comment>
<reference evidence="5" key="1">
    <citation type="submission" date="2022-12" db="EMBL/GenBank/DDBJ databases">
        <title>Whole genome sequence of Mycolicibacterium iranicum strain SBH312.</title>
        <authorList>
            <person name="Jani J."/>
            <person name="Arifin Mustapha Z."/>
            <person name="Ahmed K."/>
            <person name="Kai Ling C."/>
        </authorList>
    </citation>
    <scope>NUCLEOTIDE SEQUENCE</scope>
    <source>
        <strain evidence="5">SBH312</strain>
    </source>
</reference>
<dbReference type="SUPFAM" id="SSF51182">
    <property type="entry name" value="RmlC-like cupins"/>
    <property type="match status" value="1"/>
</dbReference>
<dbReference type="CDD" id="cd05254">
    <property type="entry name" value="dTDP_HR_like_SDR_e"/>
    <property type="match status" value="1"/>
</dbReference>
<evidence type="ECO:0000256" key="2">
    <source>
        <dbReference type="ARBA" id="ARBA00010944"/>
    </source>
</evidence>
<dbReference type="EMBL" id="JAPQYE010000005">
    <property type="protein sequence ID" value="MCZ0728987.1"/>
    <property type="molecule type" value="Genomic_DNA"/>
</dbReference>